<reference evidence="2 3" key="1">
    <citation type="journal article" date="2024" name="Science">
        <title>Giant polyketide synthase enzymes in the biosynthesis of giant marine polyether toxins.</title>
        <authorList>
            <person name="Fallon T.R."/>
            <person name="Shende V.V."/>
            <person name="Wierzbicki I.H."/>
            <person name="Pendleton A.L."/>
            <person name="Watervoot N.F."/>
            <person name="Auber R.P."/>
            <person name="Gonzalez D.J."/>
            <person name="Wisecaver J.H."/>
            <person name="Moore B.S."/>
        </authorList>
    </citation>
    <scope>NUCLEOTIDE SEQUENCE [LARGE SCALE GENOMIC DNA]</scope>
    <source>
        <strain evidence="2 3">12B1</strain>
    </source>
</reference>
<accession>A0AB34JJJ9</accession>
<gene>
    <name evidence="2" type="ORF">AB1Y20_021149</name>
</gene>
<evidence type="ECO:0008006" key="4">
    <source>
        <dbReference type="Google" id="ProtNLM"/>
    </source>
</evidence>
<dbReference type="Proteomes" id="UP001515480">
    <property type="component" value="Unassembled WGS sequence"/>
</dbReference>
<evidence type="ECO:0000313" key="3">
    <source>
        <dbReference type="Proteomes" id="UP001515480"/>
    </source>
</evidence>
<feature type="region of interest" description="Disordered" evidence="1">
    <location>
        <begin position="226"/>
        <end position="321"/>
    </location>
</feature>
<feature type="compositionally biased region" description="Low complexity" evidence="1">
    <location>
        <begin position="235"/>
        <end position="251"/>
    </location>
</feature>
<comment type="caution">
    <text evidence="2">The sequence shown here is derived from an EMBL/GenBank/DDBJ whole genome shotgun (WGS) entry which is preliminary data.</text>
</comment>
<dbReference type="AlphaFoldDB" id="A0AB34JJJ9"/>
<evidence type="ECO:0000256" key="1">
    <source>
        <dbReference type="SAM" id="MobiDB-lite"/>
    </source>
</evidence>
<feature type="region of interest" description="Disordered" evidence="1">
    <location>
        <begin position="57"/>
        <end position="98"/>
    </location>
</feature>
<feature type="compositionally biased region" description="Pro residues" evidence="1">
    <location>
        <begin position="86"/>
        <end position="96"/>
    </location>
</feature>
<organism evidence="2 3">
    <name type="scientific">Prymnesium parvum</name>
    <name type="common">Toxic golden alga</name>
    <dbReference type="NCBI Taxonomy" id="97485"/>
    <lineage>
        <taxon>Eukaryota</taxon>
        <taxon>Haptista</taxon>
        <taxon>Haptophyta</taxon>
        <taxon>Prymnesiophyceae</taxon>
        <taxon>Prymnesiales</taxon>
        <taxon>Prymnesiaceae</taxon>
        <taxon>Prymnesium</taxon>
    </lineage>
</organism>
<name>A0AB34JJJ9_PRYPA</name>
<keyword evidence="3" id="KW-1185">Reference proteome</keyword>
<sequence>MDPRPSDHAEPPESPSSRLTCDLSELLQPLIAPLLACLVQCTPQQPVGAASAICEAEKPPAAEEGDGSARSYSTSHRETPKSSPSARPPPPPPRPPAVRLIGKLRKQQPSFPYRWQQRYFEGLGSRRESTPILILMYWASESARLRHVRPKGTIVVFSVERIDQLGLLLSAEGGRQVKVRADSFNERERWHAKLSTFLDESLTDGKTDDRLNGQSHYELVRISSASRMTESATPSSSIVSSPCSSSRSSAFSHRRWSSPPTTASAGKPAGSGRGGRHRPSLPATPPDVDGAQPSAEEEERETDEAAAPSATPPQHHVATPAPYVDSRVSGVKVEQLLGALSGVFAQAPEELTEGALKWIWTFIRGIEPFIDNLSFEPEAGLLLELREHRRAEIATRSRVPVCFDLERVVRIRPTYTADSVSFEMDGLTFGPVQGARQLWDALLPEWEHAGIGADIDARAELAWNWWMKHKDEYANTKVWRIIESLAGLRTASLVPRQGFQDLLMGMICVTRTRARKLTFSFFEGKKDDKVQVSCEAEDDPAVFDPQSEDFDPDAAWKRPTSAAIAWRNVNEASKRDLAERFARSGINFSLLFASRDDLHAHNVRGASVDAICKLFEASEAVGGASGLDVTFGALKWQKDDPTFRMTGEHGRIMWVPIMRSEEDQQLGQGH</sequence>
<proteinExistence type="predicted"/>
<evidence type="ECO:0000313" key="2">
    <source>
        <dbReference type="EMBL" id="KAL1521487.1"/>
    </source>
</evidence>
<dbReference type="CDD" id="cd00821">
    <property type="entry name" value="PH"/>
    <property type="match status" value="1"/>
</dbReference>
<dbReference type="SUPFAM" id="SSF50729">
    <property type="entry name" value="PH domain-like"/>
    <property type="match status" value="1"/>
</dbReference>
<feature type="compositionally biased region" description="Acidic residues" evidence="1">
    <location>
        <begin position="295"/>
        <end position="304"/>
    </location>
</feature>
<protein>
    <recommendedName>
        <fullName evidence="4">PH domain-containing protein</fullName>
    </recommendedName>
</protein>
<dbReference type="EMBL" id="JBGBPQ010000007">
    <property type="protein sequence ID" value="KAL1521487.1"/>
    <property type="molecule type" value="Genomic_DNA"/>
</dbReference>